<dbReference type="NCBIfam" id="TIGR02917">
    <property type="entry name" value="PEP_TPR_lipo"/>
    <property type="match status" value="1"/>
</dbReference>
<dbReference type="RefSeq" id="WP_088712752.1">
    <property type="nucleotide sequence ID" value="NZ_NFZT01000001.1"/>
</dbReference>
<evidence type="ECO:0000256" key="4">
    <source>
        <dbReference type="SAM" id="SignalP"/>
    </source>
</evidence>
<protein>
    <submittedName>
        <fullName evidence="5">Uncharacterized protein</fullName>
    </submittedName>
</protein>
<gene>
    <name evidence="5" type="ORF">B5C34_11680</name>
</gene>
<dbReference type="InterPro" id="IPR014266">
    <property type="entry name" value="PEP-CTERM_TPR_PrsT"/>
</dbReference>
<keyword evidence="2 3" id="KW-0802">TPR repeat</keyword>
<feature type="repeat" description="TPR" evidence="3">
    <location>
        <begin position="145"/>
        <end position="178"/>
    </location>
</feature>
<proteinExistence type="predicted"/>
<dbReference type="SMART" id="SM00386">
    <property type="entry name" value="HAT"/>
    <property type="match status" value="3"/>
</dbReference>
<dbReference type="AlphaFoldDB" id="A0A219B795"/>
<keyword evidence="4" id="KW-0732">Signal</keyword>
<feature type="repeat" description="TPR" evidence="3">
    <location>
        <begin position="893"/>
        <end position="926"/>
    </location>
</feature>
<dbReference type="InterPro" id="IPR011990">
    <property type="entry name" value="TPR-like_helical_dom_sf"/>
</dbReference>
<dbReference type="InterPro" id="IPR003107">
    <property type="entry name" value="HAT"/>
</dbReference>
<reference evidence="6" key="1">
    <citation type="submission" date="2017-05" db="EMBL/GenBank/DDBJ databases">
        <authorList>
            <person name="Lin X."/>
        </authorList>
    </citation>
    <scope>NUCLEOTIDE SEQUENCE [LARGE SCALE GENOMIC DNA]</scope>
    <source>
        <strain evidence="6">JLT2012</strain>
    </source>
</reference>
<dbReference type="InterPro" id="IPR051012">
    <property type="entry name" value="CellSynth/LPSAsmb/PSIAsmb"/>
</dbReference>
<dbReference type="Pfam" id="PF13432">
    <property type="entry name" value="TPR_16"/>
    <property type="match status" value="5"/>
</dbReference>
<dbReference type="SUPFAM" id="SSF48452">
    <property type="entry name" value="TPR-like"/>
    <property type="match status" value="6"/>
</dbReference>
<evidence type="ECO:0000313" key="5">
    <source>
        <dbReference type="EMBL" id="OWV34054.1"/>
    </source>
</evidence>
<evidence type="ECO:0000256" key="2">
    <source>
        <dbReference type="ARBA" id="ARBA00022803"/>
    </source>
</evidence>
<evidence type="ECO:0000313" key="6">
    <source>
        <dbReference type="Proteomes" id="UP000198462"/>
    </source>
</evidence>
<dbReference type="SMART" id="SM00028">
    <property type="entry name" value="TPR"/>
    <property type="match status" value="13"/>
</dbReference>
<keyword evidence="1" id="KW-0677">Repeat</keyword>
<name>A0A219B795_9SPHN</name>
<evidence type="ECO:0000256" key="1">
    <source>
        <dbReference type="ARBA" id="ARBA00022737"/>
    </source>
</evidence>
<dbReference type="PANTHER" id="PTHR45586">
    <property type="entry name" value="TPR REPEAT-CONTAINING PROTEIN PA4667"/>
    <property type="match status" value="1"/>
</dbReference>
<comment type="caution">
    <text evidence="5">The sequence shown here is derived from an EMBL/GenBank/DDBJ whole genome shotgun (WGS) entry which is preliminary data.</text>
</comment>
<feature type="repeat" description="TPR" evidence="3">
    <location>
        <begin position="484"/>
        <end position="517"/>
    </location>
</feature>
<keyword evidence="6" id="KW-1185">Reference proteome</keyword>
<sequence length="941" mass="102702">MRHAFRMTGLGRAALLGGAAFLSLAAPLTPAVAAPEDDPVAAEANAYQEAFRSFAAGDYRTARIQLMNVLQREEDNELARVLLARTSLELGNPIEAQTQLERAVADGVSQRKVNHLMAHALLMQGEREQARALLNPGDVEPQFAAYAARLRGQLAAADRDFELAEREFNRALALAPDDPETVNAVARFLTVLGQAETARDLLADILEQRPGHVKTLIAMGDTVRRIEGLEASLPYFNRALEVDRNSISALLERAATLGDLDRRDDAKADIDRVNRLADNHPMARYLEAVLETREGNTDRARELMQQTGGRLQGFAPAMMLQGLLALDAGNLEVANEYLGSLVGRIPNSVTARKLYATAQLEKGDPEGAWATVKPIIDANAADARVFAIAGSAQARMGNTAEAQELLKQAESLSGDAAVRNQLAMTQLLSGEAELAEETVQSVLSDDEDSVAGLMMLALLRLQDGDFEAAEQAANRFVQAHPELPIGYNLLGGALLGQRDRDEAKAAFRKALEQDEDYAEARRNLAQIFVAEGDIDRAKNQLRRVVADDNSDVRALMTLAELAGLEGDRDEQIEWLQQATAVDREAAAPRIALADAYLASGQDNRAQDEANALIRDFPDNGNALFGAARIYEANGRQSQLVSLFDRMSSVEPNALLPRVLLGRALQASGDIDEARRVFERALTITGEDATPAYLELIALEARQGRLDKAREWSVRLRNRNPGSNIAENALGRAYLLADQPQEALAAFDAARDKSFDISTARGMADAYVELGRDRDAIQILQAYQKANPEDPGALGSIAELQLEAGQYRQAVANYEALRRVIGNRDPAILNNLAYSYLKLDDQRAVPIARLAYNISPRNPAIADTYGWALLKTGGDAERALALLRRASQTLPNNAEIKYHLAEAYLANGQRSRALSTVREALRMRQDFGDRAQAQDLMRRLGG</sequence>
<dbReference type="InterPro" id="IPR019734">
    <property type="entry name" value="TPR_rpt"/>
</dbReference>
<dbReference type="GO" id="GO:0006396">
    <property type="term" value="P:RNA processing"/>
    <property type="evidence" value="ECO:0007669"/>
    <property type="project" value="InterPro"/>
</dbReference>
<accession>A0A219B795</accession>
<dbReference type="Pfam" id="PF14559">
    <property type="entry name" value="TPR_19"/>
    <property type="match status" value="4"/>
</dbReference>
<evidence type="ECO:0000256" key="3">
    <source>
        <dbReference type="PROSITE-ProRule" id="PRU00339"/>
    </source>
</evidence>
<dbReference type="OrthoDB" id="7259535at2"/>
<feature type="signal peptide" evidence="4">
    <location>
        <begin position="1"/>
        <end position="25"/>
    </location>
</feature>
<organism evidence="5 6">
    <name type="scientific">Pacificimonas flava</name>
    <dbReference type="NCBI Taxonomy" id="1234595"/>
    <lineage>
        <taxon>Bacteria</taxon>
        <taxon>Pseudomonadati</taxon>
        <taxon>Pseudomonadota</taxon>
        <taxon>Alphaproteobacteria</taxon>
        <taxon>Sphingomonadales</taxon>
        <taxon>Sphingosinicellaceae</taxon>
        <taxon>Pacificimonas</taxon>
    </lineage>
</organism>
<feature type="chain" id="PRO_5012284624" evidence="4">
    <location>
        <begin position="26"/>
        <end position="941"/>
    </location>
</feature>
<dbReference type="EMBL" id="NFZT01000001">
    <property type="protein sequence ID" value="OWV34054.1"/>
    <property type="molecule type" value="Genomic_DNA"/>
</dbReference>
<dbReference type="PANTHER" id="PTHR45586:SF14">
    <property type="entry name" value="TETRATRICOPEPTIDE TPR_2 REPEAT PROTEIN"/>
    <property type="match status" value="1"/>
</dbReference>
<dbReference type="PROSITE" id="PS50005">
    <property type="entry name" value="TPR"/>
    <property type="match status" value="3"/>
</dbReference>
<dbReference type="Gene3D" id="1.25.40.10">
    <property type="entry name" value="Tetratricopeptide repeat domain"/>
    <property type="match status" value="5"/>
</dbReference>
<dbReference type="Proteomes" id="UP000198462">
    <property type="component" value="Unassembled WGS sequence"/>
</dbReference>